<proteinExistence type="predicted"/>
<reference evidence="1 2" key="1">
    <citation type="submission" date="2023-03" db="EMBL/GenBank/DDBJ databases">
        <authorList>
            <person name="Kaur S."/>
            <person name="Espinosa-Saiz D."/>
            <person name="Velazquez E."/>
            <person name="Menendez E."/>
            <person name="diCenzo G.C."/>
        </authorList>
    </citation>
    <scope>NUCLEOTIDE SEQUENCE [LARGE SCALE GENOMIC DNA]</scope>
    <source>
        <strain evidence="1 2">LMG 24692</strain>
    </source>
</reference>
<evidence type="ECO:0000313" key="2">
    <source>
        <dbReference type="Proteomes" id="UP001229355"/>
    </source>
</evidence>
<dbReference type="SUPFAM" id="SSF52047">
    <property type="entry name" value="RNI-like"/>
    <property type="match status" value="1"/>
</dbReference>
<sequence length="335" mass="37451">MLFNNPSLDELRTLLRNVPDRDFRIQFSEPAAYDNARLSVVDEICSNAGPSVSIRFYGHYSSSIDCAAVSRLRACRSLFLACMQPLANVEAIAAMQPFETFGINIFESNYDQVLRYPSVQAASTLFIGTNRKTDWDLQPLGDFANLRALNVVGQHKNIAVLGEMSGIRSLWLHSIPRKSPLAFVSRMAGLKQLKLMLGGRDNLDEVSHLHLDDLEVIRVKGLTRLDCSLFPALRMLKVEDQAKIASLDLSKNGDLQKVHISNCKVLERVSIDGLKNLTSLFINRTAFDPQAFLTAPLSPTLTAVDLCGYGLRRDAEIEALLHSRGYRSVYRDRVH</sequence>
<name>A0ABY8D727_9HYPH</name>
<dbReference type="RefSeq" id="WP_280658751.1">
    <property type="nucleotide sequence ID" value="NZ_CP120373.1"/>
</dbReference>
<dbReference type="Proteomes" id="UP001229355">
    <property type="component" value="Chromosome 1"/>
</dbReference>
<organism evidence="1 2">
    <name type="scientific">Sinorhizobium garamanticum</name>
    <dbReference type="NCBI Taxonomy" id="680247"/>
    <lineage>
        <taxon>Bacteria</taxon>
        <taxon>Pseudomonadati</taxon>
        <taxon>Pseudomonadota</taxon>
        <taxon>Alphaproteobacteria</taxon>
        <taxon>Hyphomicrobiales</taxon>
        <taxon>Rhizobiaceae</taxon>
        <taxon>Sinorhizobium/Ensifer group</taxon>
        <taxon>Sinorhizobium</taxon>
    </lineage>
</organism>
<dbReference type="InterPro" id="IPR032675">
    <property type="entry name" value="LRR_dom_sf"/>
</dbReference>
<dbReference type="EMBL" id="CP120373">
    <property type="protein sequence ID" value="WEX86684.1"/>
    <property type="molecule type" value="Genomic_DNA"/>
</dbReference>
<evidence type="ECO:0008006" key="3">
    <source>
        <dbReference type="Google" id="ProtNLM"/>
    </source>
</evidence>
<evidence type="ECO:0000313" key="1">
    <source>
        <dbReference type="EMBL" id="WEX86684.1"/>
    </source>
</evidence>
<dbReference type="Gene3D" id="3.80.10.10">
    <property type="entry name" value="Ribonuclease Inhibitor"/>
    <property type="match status" value="1"/>
</dbReference>
<keyword evidence="2" id="KW-1185">Reference proteome</keyword>
<gene>
    <name evidence="1" type="ORF">PZN02_002999</name>
</gene>
<protein>
    <recommendedName>
        <fullName evidence="3">Leucine-rich repeat domain-containing protein</fullName>
    </recommendedName>
</protein>
<accession>A0ABY8D727</accession>